<accession>A0A1J4TXA3</accession>
<dbReference type="NCBIfam" id="NF033788">
    <property type="entry name" value="HTH_metalloreg"/>
    <property type="match status" value="1"/>
</dbReference>
<dbReference type="Pfam" id="PF01022">
    <property type="entry name" value="HTH_5"/>
    <property type="match status" value="1"/>
</dbReference>
<evidence type="ECO:0000313" key="5">
    <source>
        <dbReference type="EMBL" id="OIO15245.1"/>
    </source>
</evidence>
<organism evidence="5 6">
    <name type="scientific">Candidatus Gottesmanbacteria bacterium CG1_02_37_22</name>
    <dbReference type="NCBI Taxonomy" id="1805209"/>
    <lineage>
        <taxon>Bacteria</taxon>
        <taxon>Candidatus Gottesmaniibacteriota</taxon>
    </lineage>
</organism>
<evidence type="ECO:0000256" key="2">
    <source>
        <dbReference type="ARBA" id="ARBA00023125"/>
    </source>
</evidence>
<dbReference type="InterPro" id="IPR051081">
    <property type="entry name" value="HTH_MetalResp_TranReg"/>
</dbReference>
<dbReference type="EMBL" id="MNUY01000015">
    <property type="protein sequence ID" value="OIO15245.1"/>
    <property type="molecule type" value="Genomic_DNA"/>
</dbReference>
<dbReference type="PRINTS" id="PR00778">
    <property type="entry name" value="HTHARSR"/>
</dbReference>
<dbReference type="PANTHER" id="PTHR33154:SF33">
    <property type="entry name" value="TRANSCRIPTIONAL REPRESSOR SDPR"/>
    <property type="match status" value="1"/>
</dbReference>
<feature type="domain" description="HTH arsR-type" evidence="4">
    <location>
        <begin position="1"/>
        <end position="88"/>
    </location>
</feature>
<evidence type="ECO:0000259" key="4">
    <source>
        <dbReference type="PROSITE" id="PS50987"/>
    </source>
</evidence>
<dbReference type="Proteomes" id="UP000183120">
    <property type="component" value="Unassembled WGS sequence"/>
</dbReference>
<reference evidence="5 6" key="1">
    <citation type="journal article" date="2016" name="Environ. Microbiol.">
        <title>Genomic resolution of a cold subsurface aquifer community provides metabolic insights for novel microbes adapted to high CO concentrations.</title>
        <authorList>
            <person name="Probst A.J."/>
            <person name="Castelle C.J."/>
            <person name="Singh A."/>
            <person name="Brown C.T."/>
            <person name="Anantharaman K."/>
            <person name="Sharon I."/>
            <person name="Hug L.A."/>
            <person name="Burstein D."/>
            <person name="Emerson J.B."/>
            <person name="Thomas B.C."/>
            <person name="Banfield J.F."/>
        </authorList>
    </citation>
    <scope>NUCLEOTIDE SEQUENCE [LARGE SCALE GENOMIC DNA]</scope>
    <source>
        <strain evidence="5">CG1_02_37_22</strain>
    </source>
</reference>
<keyword evidence="2" id="KW-0238">DNA-binding</keyword>
<dbReference type="SMART" id="SM00418">
    <property type="entry name" value="HTH_ARSR"/>
    <property type="match status" value="1"/>
</dbReference>
<evidence type="ECO:0000256" key="3">
    <source>
        <dbReference type="ARBA" id="ARBA00023163"/>
    </source>
</evidence>
<comment type="caution">
    <text evidence="5">The sequence shown here is derived from an EMBL/GenBank/DDBJ whole genome shotgun (WGS) entry which is preliminary data.</text>
</comment>
<keyword evidence="1" id="KW-0805">Transcription regulation</keyword>
<dbReference type="AlphaFoldDB" id="A0A1J4TXA3"/>
<gene>
    <name evidence="5" type="ORF">AUJ73_00955</name>
</gene>
<dbReference type="PROSITE" id="PS50987">
    <property type="entry name" value="HTH_ARSR_2"/>
    <property type="match status" value="1"/>
</dbReference>
<dbReference type="InterPro" id="IPR036390">
    <property type="entry name" value="WH_DNA-bd_sf"/>
</dbReference>
<proteinExistence type="predicted"/>
<keyword evidence="3" id="KW-0804">Transcription</keyword>
<dbReference type="Gene3D" id="1.10.10.10">
    <property type="entry name" value="Winged helix-like DNA-binding domain superfamily/Winged helix DNA-binding domain"/>
    <property type="match status" value="1"/>
</dbReference>
<evidence type="ECO:0000313" key="6">
    <source>
        <dbReference type="Proteomes" id="UP000183120"/>
    </source>
</evidence>
<dbReference type="InterPro" id="IPR001845">
    <property type="entry name" value="HTH_ArsR_DNA-bd_dom"/>
</dbReference>
<dbReference type="PANTHER" id="PTHR33154">
    <property type="entry name" value="TRANSCRIPTIONAL REGULATOR, ARSR FAMILY"/>
    <property type="match status" value="1"/>
</dbReference>
<dbReference type="GO" id="GO:0003677">
    <property type="term" value="F:DNA binding"/>
    <property type="evidence" value="ECO:0007669"/>
    <property type="project" value="UniProtKB-KW"/>
</dbReference>
<name>A0A1J4TXA3_9BACT</name>
<dbReference type="InterPro" id="IPR036388">
    <property type="entry name" value="WH-like_DNA-bd_sf"/>
</dbReference>
<dbReference type="InterPro" id="IPR011991">
    <property type="entry name" value="ArsR-like_HTH"/>
</dbReference>
<dbReference type="GO" id="GO:0003700">
    <property type="term" value="F:DNA-binding transcription factor activity"/>
    <property type="evidence" value="ECO:0007669"/>
    <property type="project" value="InterPro"/>
</dbReference>
<dbReference type="CDD" id="cd00090">
    <property type="entry name" value="HTH_ARSR"/>
    <property type="match status" value="1"/>
</dbReference>
<evidence type="ECO:0000256" key="1">
    <source>
        <dbReference type="ARBA" id="ARBA00023015"/>
    </source>
</evidence>
<protein>
    <recommendedName>
        <fullName evidence="4">HTH arsR-type domain-containing protein</fullName>
    </recommendedName>
</protein>
<dbReference type="STRING" id="1805209.AUJ73_00955"/>
<sequence length="88" mass="9846">MIYDIYSAFGNQVRAKLILCLAKKPKNVTELIATCSLSQSAVSQHLNKLKQSGLVETKKEGKEVWYSLKYKKAADISSLLISLEQEVL</sequence>
<dbReference type="SUPFAM" id="SSF46785">
    <property type="entry name" value="Winged helix' DNA-binding domain"/>
    <property type="match status" value="1"/>
</dbReference>